<dbReference type="FunFam" id="1.10.340.70:FF:000001">
    <property type="entry name" value="Retrovirus-related Pol polyprotein from transposon gypsy-like Protein"/>
    <property type="match status" value="1"/>
</dbReference>
<keyword evidence="14" id="KW-0238">DNA-binding</keyword>
<dbReference type="Proteomes" id="UP000053647">
    <property type="component" value="Unassembled WGS sequence"/>
</dbReference>
<keyword evidence="13" id="KW-0239">DNA-directed DNA polymerase</keyword>
<dbReference type="PROSITE" id="PS50994">
    <property type="entry name" value="INTEGRASE"/>
    <property type="match status" value="1"/>
</dbReference>
<dbReference type="OrthoDB" id="2689189at2759"/>
<keyword evidence="3" id="KW-0548">Nucleotidyltransferase</keyword>
<evidence type="ECO:0000313" key="20">
    <source>
        <dbReference type="EMBL" id="KIJ09019.1"/>
    </source>
</evidence>
<dbReference type="InterPro" id="IPR000477">
    <property type="entry name" value="RT_dom"/>
</dbReference>
<evidence type="ECO:0000256" key="5">
    <source>
        <dbReference type="ARBA" id="ARBA00022723"/>
    </source>
</evidence>
<dbReference type="InterPro" id="IPR050951">
    <property type="entry name" value="Retrovirus_Pol_polyprotein"/>
</dbReference>
<dbReference type="Gene3D" id="3.30.70.270">
    <property type="match status" value="2"/>
</dbReference>
<dbReference type="InterPro" id="IPR012337">
    <property type="entry name" value="RNaseH-like_sf"/>
</dbReference>
<feature type="compositionally biased region" description="Polar residues" evidence="16">
    <location>
        <begin position="1282"/>
        <end position="1296"/>
    </location>
</feature>
<evidence type="ECO:0000259" key="18">
    <source>
        <dbReference type="PROSITE" id="PS50878"/>
    </source>
</evidence>
<proteinExistence type="predicted"/>
<dbReference type="Gene3D" id="3.10.10.10">
    <property type="entry name" value="HIV Type 1 Reverse Transcriptase, subunit A, domain 1"/>
    <property type="match status" value="1"/>
</dbReference>
<dbReference type="GO" id="GO:0006508">
    <property type="term" value="P:proteolysis"/>
    <property type="evidence" value="ECO:0007669"/>
    <property type="project" value="UniProtKB-KW"/>
</dbReference>
<reference evidence="20 21" key="1">
    <citation type="submission" date="2014-06" db="EMBL/GenBank/DDBJ databases">
        <authorList>
            <consortium name="DOE Joint Genome Institute"/>
            <person name="Kuo A."/>
            <person name="Kohler A."/>
            <person name="Nagy L.G."/>
            <person name="Floudas D."/>
            <person name="Copeland A."/>
            <person name="Barry K.W."/>
            <person name="Cichocki N."/>
            <person name="Veneault-Fourrey C."/>
            <person name="LaButti K."/>
            <person name="Lindquist E.A."/>
            <person name="Lipzen A."/>
            <person name="Lundell T."/>
            <person name="Morin E."/>
            <person name="Murat C."/>
            <person name="Sun H."/>
            <person name="Tunlid A."/>
            <person name="Henrissat B."/>
            <person name="Grigoriev I.V."/>
            <person name="Hibbett D.S."/>
            <person name="Martin F."/>
            <person name="Nordberg H.P."/>
            <person name="Cantor M.N."/>
            <person name="Hua S.X."/>
        </authorList>
    </citation>
    <scope>NUCLEOTIDE SEQUENCE [LARGE SCALE GENOMIC DNA]</scope>
    <source>
        <strain evidence="20 21">ATCC 200175</strain>
    </source>
</reference>
<evidence type="ECO:0000256" key="14">
    <source>
        <dbReference type="ARBA" id="ARBA00023125"/>
    </source>
</evidence>
<evidence type="ECO:0000256" key="3">
    <source>
        <dbReference type="ARBA" id="ARBA00022695"/>
    </source>
</evidence>
<dbReference type="Gene3D" id="2.40.50.40">
    <property type="match status" value="1"/>
</dbReference>
<evidence type="ECO:0000256" key="13">
    <source>
        <dbReference type="ARBA" id="ARBA00022932"/>
    </source>
</evidence>
<evidence type="ECO:0000256" key="9">
    <source>
        <dbReference type="ARBA" id="ARBA00022842"/>
    </source>
</evidence>
<dbReference type="PANTHER" id="PTHR37984">
    <property type="entry name" value="PROTEIN CBG26694"/>
    <property type="match status" value="1"/>
</dbReference>
<feature type="compositionally biased region" description="Low complexity" evidence="16">
    <location>
        <begin position="1197"/>
        <end position="1216"/>
    </location>
</feature>
<dbReference type="GO" id="GO:0046872">
    <property type="term" value="F:metal ion binding"/>
    <property type="evidence" value="ECO:0007669"/>
    <property type="project" value="UniProtKB-KW"/>
</dbReference>
<evidence type="ECO:0000256" key="6">
    <source>
        <dbReference type="ARBA" id="ARBA00022750"/>
    </source>
</evidence>
<evidence type="ECO:0000256" key="11">
    <source>
        <dbReference type="ARBA" id="ARBA00022908"/>
    </source>
</evidence>
<keyword evidence="10" id="KW-0694">RNA-binding</keyword>
<dbReference type="CDD" id="cd01647">
    <property type="entry name" value="RT_LTR"/>
    <property type="match status" value="1"/>
</dbReference>
<evidence type="ECO:0008006" key="22">
    <source>
        <dbReference type="Google" id="ProtNLM"/>
    </source>
</evidence>
<keyword evidence="15" id="KW-0233">DNA recombination</keyword>
<keyword evidence="7" id="KW-0255">Endonuclease</keyword>
<dbReference type="GO" id="GO:0004190">
    <property type="term" value="F:aspartic-type endopeptidase activity"/>
    <property type="evidence" value="ECO:0007669"/>
    <property type="project" value="UniProtKB-KW"/>
</dbReference>
<dbReference type="GO" id="GO:0003964">
    <property type="term" value="F:RNA-directed DNA polymerase activity"/>
    <property type="evidence" value="ECO:0007669"/>
    <property type="project" value="UniProtKB-KW"/>
</dbReference>
<dbReference type="Pfam" id="PF17917">
    <property type="entry name" value="RT_RNaseH"/>
    <property type="match status" value="1"/>
</dbReference>
<dbReference type="Pfam" id="PF24626">
    <property type="entry name" value="SH3_Tf2-1"/>
    <property type="match status" value="1"/>
</dbReference>
<feature type="compositionally biased region" description="Low complexity" evidence="16">
    <location>
        <begin position="1229"/>
        <end position="1243"/>
    </location>
</feature>
<dbReference type="Gene3D" id="4.10.60.10">
    <property type="entry name" value="Zinc finger, CCHC-type"/>
    <property type="match status" value="1"/>
</dbReference>
<dbReference type="SUPFAM" id="SSF53098">
    <property type="entry name" value="Ribonuclease H-like"/>
    <property type="match status" value="1"/>
</dbReference>
<evidence type="ECO:0000256" key="16">
    <source>
        <dbReference type="SAM" id="MobiDB-lite"/>
    </source>
</evidence>
<dbReference type="InterPro" id="IPR000953">
    <property type="entry name" value="Chromo/chromo_shadow_dom"/>
</dbReference>
<dbReference type="InterPro" id="IPR041588">
    <property type="entry name" value="Integrase_H2C2"/>
</dbReference>
<evidence type="ECO:0000259" key="19">
    <source>
        <dbReference type="PROSITE" id="PS50994"/>
    </source>
</evidence>
<reference evidence="21" key="2">
    <citation type="submission" date="2015-01" db="EMBL/GenBank/DDBJ databases">
        <title>Evolutionary Origins and Diversification of the Mycorrhizal Mutualists.</title>
        <authorList>
            <consortium name="DOE Joint Genome Institute"/>
            <consortium name="Mycorrhizal Genomics Consortium"/>
            <person name="Kohler A."/>
            <person name="Kuo A."/>
            <person name="Nagy L.G."/>
            <person name="Floudas D."/>
            <person name="Copeland A."/>
            <person name="Barry K.W."/>
            <person name="Cichocki N."/>
            <person name="Veneault-Fourrey C."/>
            <person name="LaButti K."/>
            <person name="Lindquist E.A."/>
            <person name="Lipzen A."/>
            <person name="Lundell T."/>
            <person name="Morin E."/>
            <person name="Murat C."/>
            <person name="Riley R."/>
            <person name="Ohm R."/>
            <person name="Sun H."/>
            <person name="Tunlid A."/>
            <person name="Henrissat B."/>
            <person name="Grigoriev I.V."/>
            <person name="Hibbett D.S."/>
            <person name="Martin F."/>
        </authorList>
    </citation>
    <scope>NUCLEOTIDE SEQUENCE [LARGE SCALE GENOMIC DNA]</scope>
    <source>
        <strain evidence="21">ATCC 200175</strain>
    </source>
</reference>
<dbReference type="GO" id="GO:0006338">
    <property type="term" value="P:chromatin remodeling"/>
    <property type="evidence" value="ECO:0007669"/>
    <property type="project" value="UniProtKB-ARBA"/>
</dbReference>
<dbReference type="InterPro" id="IPR043502">
    <property type="entry name" value="DNA/RNA_pol_sf"/>
</dbReference>
<evidence type="ECO:0000256" key="12">
    <source>
        <dbReference type="ARBA" id="ARBA00022918"/>
    </source>
</evidence>
<name>A0A0C9SPI6_PAXIN</name>
<keyword evidence="11" id="KW-0229">DNA integration</keyword>
<gene>
    <name evidence="20" type="ORF">PAXINDRAFT_17883</name>
</gene>
<protein>
    <recommendedName>
        <fullName evidence="22">Reverse transcriptase</fullName>
    </recommendedName>
</protein>
<dbReference type="InterPro" id="IPR043128">
    <property type="entry name" value="Rev_trsase/Diguanyl_cyclase"/>
</dbReference>
<evidence type="ECO:0000256" key="10">
    <source>
        <dbReference type="ARBA" id="ARBA00022884"/>
    </source>
</evidence>
<dbReference type="PROSITE" id="PS50013">
    <property type="entry name" value="CHROMO_2"/>
    <property type="match status" value="1"/>
</dbReference>
<keyword evidence="6" id="KW-0064">Aspartyl protease</keyword>
<organism evidence="20 21">
    <name type="scientific">Paxillus involutus ATCC 200175</name>
    <dbReference type="NCBI Taxonomy" id="664439"/>
    <lineage>
        <taxon>Eukaryota</taxon>
        <taxon>Fungi</taxon>
        <taxon>Dikarya</taxon>
        <taxon>Basidiomycota</taxon>
        <taxon>Agaricomycotina</taxon>
        <taxon>Agaricomycetes</taxon>
        <taxon>Agaricomycetidae</taxon>
        <taxon>Boletales</taxon>
        <taxon>Paxilineae</taxon>
        <taxon>Paxillaceae</taxon>
        <taxon>Paxillus</taxon>
    </lineage>
</organism>
<keyword evidence="2" id="KW-0808">Transferase</keyword>
<evidence type="ECO:0000256" key="4">
    <source>
        <dbReference type="ARBA" id="ARBA00022722"/>
    </source>
</evidence>
<dbReference type="Pfam" id="PF00078">
    <property type="entry name" value="RVT_1"/>
    <property type="match status" value="1"/>
</dbReference>
<keyword evidence="4" id="KW-0540">Nuclease</keyword>
<evidence type="ECO:0000313" key="21">
    <source>
        <dbReference type="Proteomes" id="UP000053647"/>
    </source>
</evidence>
<dbReference type="Pfam" id="PF17921">
    <property type="entry name" value="Integrase_H2C2"/>
    <property type="match status" value="1"/>
</dbReference>
<dbReference type="CDD" id="cd09274">
    <property type="entry name" value="RNase_HI_RT_Ty3"/>
    <property type="match status" value="1"/>
</dbReference>
<evidence type="ECO:0000256" key="7">
    <source>
        <dbReference type="ARBA" id="ARBA00022759"/>
    </source>
</evidence>
<dbReference type="InterPro" id="IPR016197">
    <property type="entry name" value="Chromo-like_dom_sf"/>
</dbReference>
<dbReference type="SUPFAM" id="SSF54160">
    <property type="entry name" value="Chromo domain-like"/>
    <property type="match status" value="1"/>
</dbReference>
<keyword evidence="21" id="KW-1185">Reference proteome</keyword>
<keyword evidence="5" id="KW-0479">Metal-binding</keyword>
<dbReference type="GO" id="GO:0003887">
    <property type="term" value="F:DNA-directed DNA polymerase activity"/>
    <property type="evidence" value="ECO:0007669"/>
    <property type="project" value="UniProtKB-KW"/>
</dbReference>
<feature type="domain" description="Integrase catalytic" evidence="19">
    <location>
        <begin position="699"/>
        <end position="859"/>
    </location>
</feature>
<dbReference type="GO" id="GO:0004519">
    <property type="term" value="F:endonuclease activity"/>
    <property type="evidence" value="ECO:0007669"/>
    <property type="project" value="UniProtKB-KW"/>
</dbReference>
<dbReference type="GO" id="GO:0006310">
    <property type="term" value="P:DNA recombination"/>
    <property type="evidence" value="ECO:0007669"/>
    <property type="project" value="UniProtKB-KW"/>
</dbReference>
<dbReference type="InterPro" id="IPR041373">
    <property type="entry name" value="RT_RNaseH"/>
</dbReference>
<keyword evidence="1" id="KW-0645">Protease</keyword>
<dbReference type="Gene3D" id="1.10.340.70">
    <property type="match status" value="1"/>
</dbReference>
<evidence type="ECO:0000256" key="15">
    <source>
        <dbReference type="ARBA" id="ARBA00023172"/>
    </source>
</evidence>
<dbReference type="SUPFAM" id="SSF56672">
    <property type="entry name" value="DNA/RNA polymerases"/>
    <property type="match status" value="1"/>
</dbReference>
<evidence type="ECO:0000259" key="17">
    <source>
        <dbReference type="PROSITE" id="PS50013"/>
    </source>
</evidence>
<keyword evidence="9" id="KW-0460">Magnesium</keyword>
<dbReference type="Gene3D" id="3.30.420.10">
    <property type="entry name" value="Ribonuclease H-like superfamily/Ribonuclease H"/>
    <property type="match status" value="1"/>
</dbReference>
<keyword evidence="12" id="KW-0695">RNA-directed DNA polymerase</keyword>
<feature type="compositionally biased region" description="Basic residues" evidence="16">
    <location>
        <begin position="1180"/>
        <end position="1195"/>
    </location>
</feature>
<evidence type="ECO:0000256" key="2">
    <source>
        <dbReference type="ARBA" id="ARBA00022679"/>
    </source>
</evidence>
<dbReference type="PANTHER" id="PTHR37984:SF5">
    <property type="entry name" value="PROTEIN NYNRIN-LIKE"/>
    <property type="match status" value="1"/>
</dbReference>
<accession>A0A0C9SPI6</accession>
<evidence type="ECO:0000256" key="8">
    <source>
        <dbReference type="ARBA" id="ARBA00022801"/>
    </source>
</evidence>
<feature type="region of interest" description="Disordered" evidence="16">
    <location>
        <begin position="1180"/>
        <end position="1301"/>
    </location>
</feature>
<dbReference type="GO" id="GO:0003677">
    <property type="term" value="F:DNA binding"/>
    <property type="evidence" value="ECO:0007669"/>
    <property type="project" value="UniProtKB-KW"/>
</dbReference>
<dbReference type="InterPro" id="IPR001584">
    <property type="entry name" value="Integrase_cat-core"/>
</dbReference>
<evidence type="ECO:0000256" key="1">
    <source>
        <dbReference type="ARBA" id="ARBA00022670"/>
    </source>
</evidence>
<dbReference type="HOGENOM" id="CLU_000384_38_1_1"/>
<keyword evidence="8" id="KW-0378">Hydrolase</keyword>
<sequence length="1418" mass="161771">MNCGKENLILGLPWLREVNPAVDWQEGTLTFPDRPKKPRHDSQDQIAQRYLIRYLGMDPEEQLAKKLLKRYNPLFKEFRKTTISSEIAQEAEKKKEKATLPPEYSEFSEIFEKKATDHVPPSRSFDHAIDLDKDFVPKVAKAYPLNPKESEACKEFIKENLETGKISPSKSPQASPFFFVSKKDGSLRPCQDYRYLNSHTVKNAYPLPLISNLIDKLKGSKIFTKFDIRWGYNNVQIKPGDRWKAAFITPHGLFEPNIMFFGLCNSPPTFQALMDHIFQDYQAEGWLIIYMDDLLIHSADPTLHRERTMKVLKRLKEHDLYLKLEKCKFDVKEVDYLGLILKEGVVKMDPVKLDAIAQWNVPENVKAVRSFLGFCNFYRRFIPSFSNLSKPLTNLTKKDVPWEWSPDCESAFRQLQELFMKAPVLSLPDTSKPFFVMADASLHATGGVLMQKDVNGELHPCAYLSQTFSPAERNYDIYDRELLAVIRALKAWRHYLQGTSHPLTVMTDHKNLTYFRSPQNLTRRQARWLLFLADFDLTLEHVPGTQMTPADALSRYHSPDTTADNQEVTLLPDALFARAIDFALVSKIKESTPTDPLVLSAVRAIEDGNDWDYDGTNLLFKKRLYIPPAQRKEIVTSVHESLSAGHPGITRTINLVSRDFWWPGLSTFVRNFVTGCATCQSHKANTHPSVPALSPIPSTSTRPFQQISVDLITDLPVSDGFDSLMVTVDHGLTKGVILSPCNKNIDAAGVAELFLKNVYTRFGLHDKVISDRGPQFASAFAKELGRLLDYDISLSTAYHPQSDGETERMNQEVETYLRIFCKGKPDEWSRLLSTAEFSHNSNIHSVTKKSPFFLMLGYEPRSYPSIAKNSPLPSVEERLTTLKEAREEALAAHEIAQRVMRERVSSNFKPWKIGDKVWLEGRNLKLGYSSRKLFPKREGPFEITQVLSPITYRLKLPATWKIHDVFHASLLSTYRETPEHGPNFTKPPPDLIGGEEEYEIDQILSHRGNPQRRRYLVSWKGYPSSENSKLVQEISLKLFVLFVKRNNLLQIIMPPTRSVIDSRTRFNIADLPIPHGLHSCNPPSDGLKAEYVAYTKESRNILDISRRLEENSPLLDTYSALLQNHRISNVIEFIERTNHRLNHNDWVVSTLEHIRDEQQELLINVLHQMNFEDLVSNIHRQRGHHDRGPLVRHHIPLSDSPSSESEVSSSPISQSDVPRDVSLPRRTRSSSVVNPPSRRSSTPHSGIRTMTIEETPRSLPTPPPPPRRYRNNRAQVIYSRPLTHSGTSSSHCQGSGDSFEDSIDVDLSTEQAFGLSVEQVIKATDQAERQEVIDGYPLSPSHPRYHSSCYQCRRLGHIRINCEWYQCPGCQRFQPGHIQLNCPAQRVPSPTLVGDYDAFDATADSNMTGSPAPEYREF</sequence>
<dbReference type="GO" id="GO:0015074">
    <property type="term" value="P:DNA integration"/>
    <property type="evidence" value="ECO:0007669"/>
    <property type="project" value="UniProtKB-KW"/>
</dbReference>
<dbReference type="FunFam" id="3.30.70.270:FF:000020">
    <property type="entry name" value="Transposon Tf2-6 polyprotein-like Protein"/>
    <property type="match status" value="1"/>
</dbReference>
<feature type="domain" description="Reverse transcriptase" evidence="18">
    <location>
        <begin position="161"/>
        <end position="341"/>
    </location>
</feature>
<dbReference type="InterPro" id="IPR036397">
    <property type="entry name" value="RNaseH_sf"/>
</dbReference>
<dbReference type="EMBL" id="KN819519">
    <property type="protein sequence ID" value="KIJ09019.1"/>
    <property type="molecule type" value="Genomic_DNA"/>
</dbReference>
<dbReference type="GO" id="GO:0003723">
    <property type="term" value="F:RNA binding"/>
    <property type="evidence" value="ECO:0007669"/>
    <property type="project" value="UniProtKB-KW"/>
</dbReference>
<dbReference type="GO" id="GO:0005634">
    <property type="term" value="C:nucleus"/>
    <property type="evidence" value="ECO:0007669"/>
    <property type="project" value="UniProtKB-ARBA"/>
</dbReference>
<dbReference type="PROSITE" id="PS50878">
    <property type="entry name" value="RT_POL"/>
    <property type="match status" value="1"/>
</dbReference>
<feature type="domain" description="Chromo" evidence="17">
    <location>
        <begin position="998"/>
        <end position="1028"/>
    </location>
</feature>
<dbReference type="InterPro" id="IPR056924">
    <property type="entry name" value="SH3_Tf2-1"/>
</dbReference>